<evidence type="ECO:0000313" key="1">
    <source>
        <dbReference type="EMBL" id="KAK5966325.1"/>
    </source>
</evidence>
<reference evidence="1 2" key="1">
    <citation type="submission" date="2019-10" db="EMBL/GenBank/DDBJ databases">
        <title>Assembly and Annotation for the nematode Trichostrongylus colubriformis.</title>
        <authorList>
            <person name="Martin J."/>
        </authorList>
    </citation>
    <scope>NUCLEOTIDE SEQUENCE [LARGE SCALE GENOMIC DNA]</scope>
    <source>
        <strain evidence="1">G859</strain>
        <tissue evidence="1">Whole worm</tissue>
    </source>
</reference>
<keyword evidence="2" id="KW-1185">Reference proteome</keyword>
<comment type="caution">
    <text evidence="1">The sequence shown here is derived from an EMBL/GenBank/DDBJ whole genome shotgun (WGS) entry which is preliminary data.</text>
</comment>
<proteinExistence type="predicted"/>
<name>A0AAN8FC04_TRICO</name>
<dbReference type="AlphaFoldDB" id="A0AAN8FC04"/>
<dbReference type="Proteomes" id="UP001331761">
    <property type="component" value="Unassembled WGS sequence"/>
</dbReference>
<accession>A0AAN8FC04</accession>
<evidence type="ECO:0000313" key="2">
    <source>
        <dbReference type="Proteomes" id="UP001331761"/>
    </source>
</evidence>
<dbReference type="EMBL" id="WIXE01023613">
    <property type="protein sequence ID" value="KAK5966325.1"/>
    <property type="molecule type" value="Genomic_DNA"/>
</dbReference>
<gene>
    <name evidence="1" type="ORF">GCK32_006369</name>
</gene>
<organism evidence="1 2">
    <name type="scientific">Trichostrongylus colubriformis</name>
    <name type="common">Black scour worm</name>
    <dbReference type="NCBI Taxonomy" id="6319"/>
    <lineage>
        <taxon>Eukaryota</taxon>
        <taxon>Metazoa</taxon>
        <taxon>Ecdysozoa</taxon>
        <taxon>Nematoda</taxon>
        <taxon>Chromadorea</taxon>
        <taxon>Rhabditida</taxon>
        <taxon>Rhabditina</taxon>
        <taxon>Rhabditomorpha</taxon>
        <taxon>Strongyloidea</taxon>
        <taxon>Trichostrongylidae</taxon>
        <taxon>Trichostrongylus</taxon>
    </lineage>
</organism>
<protein>
    <submittedName>
        <fullName evidence="1">Uncharacterized protein</fullName>
    </submittedName>
</protein>
<sequence>MPSHAKIAAMKKFNLDHAEDPIKDMLTIVRWRGASSLLGEAASPTEIISCPYLSAQLHAISEKNFVND</sequence>